<reference evidence="3" key="1">
    <citation type="journal article" date="2019" name="Int. J. Syst. Evol. Microbiol.">
        <title>The Global Catalogue of Microorganisms (GCM) 10K type strain sequencing project: providing services to taxonomists for standard genome sequencing and annotation.</title>
        <authorList>
            <consortium name="The Broad Institute Genomics Platform"/>
            <consortium name="The Broad Institute Genome Sequencing Center for Infectious Disease"/>
            <person name="Wu L."/>
            <person name="Ma J."/>
        </authorList>
    </citation>
    <scope>NUCLEOTIDE SEQUENCE [LARGE SCALE GENOMIC DNA]</scope>
    <source>
        <strain evidence="3">JCM 6886</strain>
    </source>
</reference>
<evidence type="ECO:0000256" key="1">
    <source>
        <dbReference type="SAM" id="MobiDB-lite"/>
    </source>
</evidence>
<dbReference type="Proteomes" id="UP001501476">
    <property type="component" value="Unassembled WGS sequence"/>
</dbReference>
<feature type="region of interest" description="Disordered" evidence="1">
    <location>
        <begin position="19"/>
        <end position="45"/>
    </location>
</feature>
<accession>A0ABP3D0A8</accession>
<keyword evidence="3" id="KW-1185">Reference proteome</keyword>
<comment type="caution">
    <text evidence="2">The sequence shown here is derived from an EMBL/GenBank/DDBJ whole genome shotgun (WGS) entry which is preliminary data.</text>
</comment>
<feature type="compositionally biased region" description="Polar residues" evidence="1">
    <location>
        <begin position="27"/>
        <end position="45"/>
    </location>
</feature>
<dbReference type="EMBL" id="BAAADG010000003">
    <property type="protein sequence ID" value="GAA0219866.1"/>
    <property type="molecule type" value="Genomic_DNA"/>
</dbReference>
<proteinExistence type="predicted"/>
<name>A0ABP3D0A8_9GAMM</name>
<gene>
    <name evidence="2" type="ORF">GCM10008964_09340</name>
</gene>
<evidence type="ECO:0000313" key="2">
    <source>
        <dbReference type="EMBL" id="GAA0219866.1"/>
    </source>
</evidence>
<evidence type="ECO:0000313" key="3">
    <source>
        <dbReference type="Proteomes" id="UP001501476"/>
    </source>
</evidence>
<organism evidence="2 3">
    <name type="scientific">Methylophaga marina</name>
    <dbReference type="NCBI Taxonomy" id="45495"/>
    <lineage>
        <taxon>Bacteria</taxon>
        <taxon>Pseudomonadati</taxon>
        <taxon>Pseudomonadota</taxon>
        <taxon>Gammaproteobacteria</taxon>
        <taxon>Thiotrichales</taxon>
        <taxon>Piscirickettsiaceae</taxon>
        <taxon>Methylophaga</taxon>
    </lineage>
</organism>
<protein>
    <submittedName>
        <fullName evidence="2">Uncharacterized protein</fullName>
    </submittedName>
</protein>
<sequence>MSDWQSLTAVDTQAAISRPLLRDPFSDPQTSYSEHGSAFQQNNGAFGSGFQRGRGEFTVPELIFKGYIESDEGDKPMALIQIGKDKVHMVKEGDEINVDPSQPRNAIRITNINRLSITVETGILGTVRVLR</sequence>